<proteinExistence type="predicted"/>
<evidence type="ECO:0000313" key="1">
    <source>
        <dbReference type="EMBL" id="PWN46333.1"/>
    </source>
</evidence>
<gene>
    <name evidence="1" type="ORF">IE81DRAFT_4941</name>
</gene>
<protein>
    <submittedName>
        <fullName evidence="1">Uncharacterized protein</fullName>
    </submittedName>
</protein>
<evidence type="ECO:0000313" key="2">
    <source>
        <dbReference type="Proteomes" id="UP000245783"/>
    </source>
</evidence>
<reference evidence="1 2" key="1">
    <citation type="journal article" date="2018" name="Mol. Biol. Evol.">
        <title>Broad Genomic Sampling Reveals a Smut Pathogenic Ancestry of the Fungal Clade Ustilaginomycotina.</title>
        <authorList>
            <person name="Kijpornyongpan T."/>
            <person name="Mondo S.J."/>
            <person name="Barry K."/>
            <person name="Sandor L."/>
            <person name="Lee J."/>
            <person name="Lipzen A."/>
            <person name="Pangilinan J."/>
            <person name="LaButti K."/>
            <person name="Hainaut M."/>
            <person name="Henrissat B."/>
            <person name="Grigoriev I.V."/>
            <person name="Spatafora J.W."/>
            <person name="Aime M.C."/>
        </authorList>
    </citation>
    <scope>NUCLEOTIDE SEQUENCE [LARGE SCALE GENOMIC DNA]</scope>
    <source>
        <strain evidence="1 2">MCA 4658</strain>
    </source>
</reference>
<dbReference type="AlphaFoldDB" id="A0A316WF41"/>
<dbReference type="PROSITE" id="PS51257">
    <property type="entry name" value="PROKAR_LIPOPROTEIN"/>
    <property type="match status" value="1"/>
</dbReference>
<organism evidence="1 2">
    <name type="scientific">Ceraceosorus guamensis</name>
    <dbReference type="NCBI Taxonomy" id="1522189"/>
    <lineage>
        <taxon>Eukaryota</taxon>
        <taxon>Fungi</taxon>
        <taxon>Dikarya</taxon>
        <taxon>Basidiomycota</taxon>
        <taxon>Ustilaginomycotina</taxon>
        <taxon>Exobasidiomycetes</taxon>
        <taxon>Ceraceosorales</taxon>
        <taxon>Ceraceosoraceae</taxon>
        <taxon>Ceraceosorus</taxon>
    </lineage>
</organism>
<dbReference type="GeneID" id="37039261"/>
<dbReference type="Proteomes" id="UP000245783">
    <property type="component" value="Unassembled WGS sequence"/>
</dbReference>
<dbReference type="InParanoid" id="A0A316WF41"/>
<dbReference type="EMBL" id="KZ819351">
    <property type="protein sequence ID" value="PWN46333.1"/>
    <property type="molecule type" value="Genomic_DNA"/>
</dbReference>
<accession>A0A316WF41</accession>
<keyword evidence="2" id="KW-1185">Reference proteome</keyword>
<sequence length="64" mass="6774">MRHVDPLISIYTLRSRSRVGKAAPLPCALVSSCSRVGALTLNAAAGSAVKVPRMLLNQEQSHSS</sequence>
<dbReference type="RefSeq" id="XP_025373493.1">
    <property type="nucleotide sequence ID" value="XM_025517391.1"/>
</dbReference>
<name>A0A316WF41_9BASI</name>